<dbReference type="STRING" id="1855912.LuPra_03814"/>
<reference evidence="3 4" key="1">
    <citation type="journal article" date="2016" name="Genome Announc.">
        <title>First Complete Genome Sequence of a Subdivision 6 Acidobacterium Strain.</title>
        <authorList>
            <person name="Huang S."/>
            <person name="Vieira S."/>
            <person name="Bunk B."/>
            <person name="Riedel T."/>
            <person name="Sproer C."/>
            <person name="Overmann J."/>
        </authorList>
    </citation>
    <scope>NUCLEOTIDE SEQUENCE [LARGE SCALE GENOMIC DNA]</scope>
    <source>
        <strain evidence="4">DSM 100886 HEG_-6_39</strain>
    </source>
</reference>
<evidence type="ECO:0000256" key="1">
    <source>
        <dbReference type="ARBA" id="ARBA00004328"/>
    </source>
</evidence>
<evidence type="ECO:0000313" key="3">
    <source>
        <dbReference type="EMBL" id="AMY10577.1"/>
    </source>
</evidence>
<dbReference type="OrthoDB" id="637859at2"/>
<gene>
    <name evidence="3" type="ORF">LuPra_03814</name>
</gene>
<evidence type="ECO:0000259" key="2">
    <source>
        <dbReference type="Pfam" id="PF05065"/>
    </source>
</evidence>
<dbReference type="RefSeq" id="WP_110172206.1">
    <property type="nucleotide sequence ID" value="NZ_CP015136.1"/>
</dbReference>
<dbReference type="Proteomes" id="UP000076079">
    <property type="component" value="Chromosome"/>
</dbReference>
<dbReference type="EMBL" id="CP015136">
    <property type="protein sequence ID" value="AMY10577.1"/>
    <property type="molecule type" value="Genomic_DNA"/>
</dbReference>
<dbReference type="KEGG" id="abac:LuPra_03814"/>
<dbReference type="Gene3D" id="3.30.2320.10">
    <property type="entry name" value="hypothetical protein PF0899 domain"/>
    <property type="match status" value="1"/>
</dbReference>
<dbReference type="Pfam" id="PF05065">
    <property type="entry name" value="Phage_capsid"/>
    <property type="match status" value="1"/>
</dbReference>
<dbReference type="SUPFAM" id="SSF56563">
    <property type="entry name" value="Major capsid protein gp5"/>
    <property type="match status" value="1"/>
</dbReference>
<dbReference type="InterPro" id="IPR024455">
    <property type="entry name" value="Phage_capsid"/>
</dbReference>
<accession>A0A143PPF0</accession>
<dbReference type="AlphaFoldDB" id="A0A143PPF0"/>
<dbReference type="InterPro" id="IPR054612">
    <property type="entry name" value="Phage_capsid-like_C"/>
</dbReference>
<comment type="subcellular location">
    <subcellularLocation>
        <location evidence="1">Virion</location>
    </subcellularLocation>
</comment>
<protein>
    <submittedName>
        <fullName evidence="3">Phage major capsid protein, HK97 family</fullName>
    </submittedName>
</protein>
<evidence type="ECO:0000313" key="4">
    <source>
        <dbReference type="Proteomes" id="UP000076079"/>
    </source>
</evidence>
<dbReference type="NCBIfam" id="TIGR01554">
    <property type="entry name" value="major_cap_HK97"/>
    <property type="match status" value="1"/>
</dbReference>
<proteinExistence type="predicted"/>
<keyword evidence="4" id="KW-1185">Reference proteome</keyword>
<name>A0A143PPF0_LUTPR</name>
<feature type="domain" description="Phage capsid-like C-terminal" evidence="2">
    <location>
        <begin position="123"/>
        <end position="386"/>
    </location>
</feature>
<reference evidence="4" key="2">
    <citation type="submission" date="2016-04" db="EMBL/GenBank/DDBJ databases">
        <title>First Complete Genome Sequence of a Subdivision 6 Acidobacterium.</title>
        <authorList>
            <person name="Huang S."/>
            <person name="Vieira S."/>
            <person name="Bunk B."/>
            <person name="Riedel T."/>
            <person name="Sproeer C."/>
            <person name="Overmann J."/>
        </authorList>
    </citation>
    <scope>NUCLEOTIDE SEQUENCE [LARGE SCALE GENOMIC DNA]</scope>
    <source>
        <strain evidence="4">DSM 100886 HEG_-6_39</strain>
    </source>
</reference>
<organism evidence="3 4">
    <name type="scientific">Luteitalea pratensis</name>
    <dbReference type="NCBI Taxonomy" id="1855912"/>
    <lineage>
        <taxon>Bacteria</taxon>
        <taxon>Pseudomonadati</taxon>
        <taxon>Acidobacteriota</taxon>
        <taxon>Vicinamibacteria</taxon>
        <taxon>Vicinamibacterales</taxon>
        <taxon>Vicinamibacteraceae</taxon>
        <taxon>Luteitalea</taxon>
    </lineage>
</organism>
<sequence>MFAIKHAERNLTAARAIHERAETENRDLSVEERSEYDGLMSAAQKYAADAERDAEMASALAKFNGDPVVAFRSVVSDAAAGRSSRTAAAIERRSARPHVEHAVLVPSTSEYRAAQAEGTDAAGGFLVPIEQAPVIVERLAPESVVLAAGPRLFTMTSDTMTVPKVGTGATVGFVLENAAIPEGNIVFEAATLTARKLAGLTRSSNEWLNDAIPDGRTVVEQHLLRELAIKLDDAFFNGTGVAPQPLGILNWPGVVSTPGAATLDDVAAAIAGVEAAYASPNAIFISPANWSALRLERDAGATGGYVLQPDASAATRPVVFGVPVYITAAVGTSIVVADMRFVGIGVRDRWVVHYDPYRYSEYDQSAIRVTSRWAIAPLHTAAVQIVETGALAARDKPAVTTPAATTPARKA</sequence>
<dbReference type="Gene3D" id="3.30.2400.10">
    <property type="entry name" value="Major capsid protein gp5"/>
    <property type="match status" value="1"/>
</dbReference>